<dbReference type="Pfam" id="PF02518">
    <property type="entry name" value="HATPase_c"/>
    <property type="match status" value="1"/>
</dbReference>
<dbReference type="InterPro" id="IPR001789">
    <property type="entry name" value="Sig_transdc_resp-reg_receiver"/>
</dbReference>
<dbReference type="FunFam" id="3.30.565.10:FF:000006">
    <property type="entry name" value="Sensor histidine kinase WalK"/>
    <property type="match status" value="1"/>
</dbReference>
<dbReference type="InterPro" id="IPR003018">
    <property type="entry name" value="GAF"/>
</dbReference>
<organism evidence="10 11">
    <name type="scientific">Legionella impletisoli</name>
    <dbReference type="NCBI Taxonomy" id="343510"/>
    <lineage>
        <taxon>Bacteria</taxon>
        <taxon>Pseudomonadati</taxon>
        <taxon>Pseudomonadota</taxon>
        <taxon>Gammaproteobacteria</taxon>
        <taxon>Legionellales</taxon>
        <taxon>Legionellaceae</taxon>
        <taxon>Legionella</taxon>
    </lineage>
</organism>
<dbReference type="InterPro" id="IPR005467">
    <property type="entry name" value="His_kinase_dom"/>
</dbReference>
<dbReference type="SUPFAM" id="SSF47384">
    <property type="entry name" value="Homodimeric domain of signal transducing histidine kinase"/>
    <property type="match status" value="1"/>
</dbReference>
<evidence type="ECO:0000256" key="3">
    <source>
        <dbReference type="ARBA" id="ARBA00022553"/>
    </source>
</evidence>
<dbReference type="Pfam" id="PF13185">
    <property type="entry name" value="GAF_2"/>
    <property type="match status" value="1"/>
</dbReference>
<dbReference type="Gene3D" id="3.30.450.40">
    <property type="match status" value="1"/>
</dbReference>
<dbReference type="EC" id="2.7.13.3" evidence="2"/>
<evidence type="ECO:0000256" key="7">
    <source>
        <dbReference type="SAM" id="MobiDB-lite"/>
    </source>
</evidence>
<dbReference type="Gene3D" id="3.40.50.2300">
    <property type="match status" value="1"/>
</dbReference>
<dbReference type="SMART" id="SM00388">
    <property type="entry name" value="HisKA"/>
    <property type="match status" value="1"/>
</dbReference>
<evidence type="ECO:0000313" key="10">
    <source>
        <dbReference type="EMBL" id="GGI84032.1"/>
    </source>
</evidence>
<evidence type="ECO:0000313" key="11">
    <source>
        <dbReference type="Proteomes" id="UP000630149"/>
    </source>
</evidence>
<dbReference type="CDD" id="cd00082">
    <property type="entry name" value="HisKA"/>
    <property type="match status" value="1"/>
</dbReference>
<dbReference type="InterPro" id="IPR011006">
    <property type="entry name" value="CheY-like_superfamily"/>
</dbReference>
<reference evidence="10" key="1">
    <citation type="journal article" date="2014" name="Int. J. Syst. Evol. Microbiol.">
        <title>Complete genome sequence of Corynebacterium casei LMG S-19264T (=DSM 44701T), isolated from a smear-ripened cheese.</title>
        <authorList>
            <consortium name="US DOE Joint Genome Institute (JGI-PGF)"/>
            <person name="Walter F."/>
            <person name="Albersmeier A."/>
            <person name="Kalinowski J."/>
            <person name="Ruckert C."/>
        </authorList>
    </citation>
    <scope>NUCLEOTIDE SEQUENCE</scope>
    <source>
        <strain evidence="10">JCM 13919</strain>
    </source>
</reference>
<feature type="domain" description="Histidine kinase" evidence="8">
    <location>
        <begin position="219"/>
        <end position="428"/>
    </location>
</feature>
<dbReference type="PANTHER" id="PTHR43547:SF2">
    <property type="entry name" value="HYBRID SIGNAL TRANSDUCTION HISTIDINE KINASE C"/>
    <property type="match status" value="1"/>
</dbReference>
<evidence type="ECO:0000256" key="5">
    <source>
        <dbReference type="ARBA" id="ARBA00022777"/>
    </source>
</evidence>
<dbReference type="InterPro" id="IPR003594">
    <property type="entry name" value="HATPase_dom"/>
</dbReference>
<feature type="region of interest" description="Disordered" evidence="7">
    <location>
        <begin position="1"/>
        <end position="24"/>
    </location>
</feature>
<comment type="catalytic activity">
    <reaction evidence="1">
        <text>ATP + protein L-histidine = ADP + protein N-phospho-L-histidine.</text>
        <dbReference type="EC" id="2.7.13.3"/>
    </reaction>
</comment>
<dbReference type="SUPFAM" id="SSF52172">
    <property type="entry name" value="CheY-like"/>
    <property type="match status" value="1"/>
</dbReference>
<feature type="domain" description="Response regulatory" evidence="9">
    <location>
        <begin position="454"/>
        <end position="577"/>
    </location>
</feature>
<dbReference type="SUPFAM" id="SSF55874">
    <property type="entry name" value="ATPase domain of HSP90 chaperone/DNA topoisomerase II/histidine kinase"/>
    <property type="match status" value="1"/>
</dbReference>
<evidence type="ECO:0000256" key="4">
    <source>
        <dbReference type="ARBA" id="ARBA00022679"/>
    </source>
</evidence>
<dbReference type="SMART" id="SM00387">
    <property type="entry name" value="HATPase_c"/>
    <property type="match status" value="1"/>
</dbReference>
<accession>A0A917NAP4</accession>
<name>A0A917NAP4_9GAMM</name>
<keyword evidence="3 6" id="KW-0597">Phosphoprotein</keyword>
<dbReference type="SMART" id="SM00065">
    <property type="entry name" value="GAF"/>
    <property type="match status" value="1"/>
</dbReference>
<dbReference type="SUPFAM" id="SSF55781">
    <property type="entry name" value="GAF domain-like"/>
    <property type="match status" value="1"/>
</dbReference>
<evidence type="ECO:0000256" key="2">
    <source>
        <dbReference type="ARBA" id="ARBA00012438"/>
    </source>
</evidence>
<dbReference type="PROSITE" id="PS50109">
    <property type="entry name" value="HIS_KIN"/>
    <property type="match status" value="1"/>
</dbReference>
<dbReference type="InterPro" id="IPR036890">
    <property type="entry name" value="HATPase_C_sf"/>
</dbReference>
<dbReference type="InterPro" id="IPR003661">
    <property type="entry name" value="HisK_dim/P_dom"/>
</dbReference>
<protein>
    <recommendedName>
        <fullName evidence="2">histidine kinase</fullName>
        <ecNumber evidence="2">2.7.13.3</ecNumber>
    </recommendedName>
</protein>
<dbReference type="Gene3D" id="1.10.287.130">
    <property type="match status" value="1"/>
</dbReference>
<evidence type="ECO:0000259" key="9">
    <source>
        <dbReference type="PROSITE" id="PS50110"/>
    </source>
</evidence>
<dbReference type="SMART" id="SM00448">
    <property type="entry name" value="REC"/>
    <property type="match status" value="1"/>
</dbReference>
<dbReference type="PANTHER" id="PTHR43547">
    <property type="entry name" value="TWO-COMPONENT HISTIDINE KINASE"/>
    <property type="match status" value="1"/>
</dbReference>
<reference evidence="10" key="2">
    <citation type="submission" date="2020-09" db="EMBL/GenBank/DDBJ databases">
        <authorList>
            <person name="Sun Q."/>
            <person name="Ohkuma M."/>
        </authorList>
    </citation>
    <scope>NUCLEOTIDE SEQUENCE</scope>
    <source>
        <strain evidence="10">JCM 13919</strain>
    </source>
</reference>
<dbReference type="Proteomes" id="UP000630149">
    <property type="component" value="Unassembled WGS sequence"/>
</dbReference>
<dbReference type="EMBL" id="BMOB01000004">
    <property type="protein sequence ID" value="GGI84032.1"/>
    <property type="molecule type" value="Genomic_DNA"/>
</dbReference>
<dbReference type="InterPro" id="IPR036097">
    <property type="entry name" value="HisK_dim/P_sf"/>
</dbReference>
<keyword evidence="4" id="KW-0808">Transferase</keyword>
<comment type="caution">
    <text evidence="10">The sequence shown here is derived from an EMBL/GenBank/DDBJ whole genome shotgun (WGS) entry which is preliminary data.</text>
</comment>
<evidence type="ECO:0000256" key="1">
    <source>
        <dbReference type="ARBA" id="ARBA00000085"/>
    </source>
</evidence>
<dbReference type="PROSITE" id="PS50110">
    <property type="entry name" value="RESPONSE_REGULATORY"/>
    <property type="match status" value="1"/>
</dbReference>
<dbReference type="GO" id="GO:0005886">
    <property type="term" value="C:plasma membrane"/>
    <property type="evidence" value="ECO:0007669"/>
    <property type="project" value="UniProtKB-ARBA"/>
</dbReference>
<dbReference type="AlphaFoldDB" id="A0A917NAP4"/>
<keyword evidence="11" id="KW-1185">Reference proteome</keyword>
<dbReference type="Gene3D" id="3.30.565.10">
    <property type="entry name" value="Histidine kinase-like ATPase, C-terminal domain"/>
    <property type="match status" value="1"/>
</dbReference>
<dbReference type="PRINTS" id="PR00344">
    <property type="entry name" value="BCTRLSENSOR"/>
</dbReference>
<gene>
    <name evidence="10" type="ORF">GCM10007966_10860</name>
</gene>
<dbReference type="InterPro" id="IPR029016">
    <property type="entry name" value="GAF-like_dom_sf"/>
</dbReference>
<evidence type="ECO:0000259" key="8">
    <source>
        <dbReference type="PROSITE" id="PS50109"/>
    </source>
</evidence>
<dbReference type="Pfam" id="PF00512">
    <property type="entry name" value="HisKA"/>
    <property type="match status" value="1"/>
</dbReference>
<sequence length="594" mass="67804">MDGCTMSKSMRKQDFAQEKNSSTIPEPRSNWYLAAMEHLVKVVQDLSQAQDMETITHIVRHAARELTDADGATFILKDGDHCYYVEENAISPLWKGKRFPLNACISGWVMLNGKKAVIRDIYEDPRIPQDAYRPTFVKSLVMVPVRRDNPLAAIGNYWAKKRTPTNEEITILQALADTTSVAIENVKLFDDLKTQIAIVQDREARIRSQHKTLEIFTRALAHDLKEPVRTINAFADVIRQEQPLSGNMADYFKFIFEASERMIVLIENVFYYLQLEKKKRILKKECDMNQLFQDASIALEPQINACHATVTSENLPYVKANPELLERLLKNLLDNAIHHNVDAPKIHLSAKKNKESWMFCIKDNGIGIETKNIDKIFLPFKRVNATFQGTGLGLAMCKRIVELHGGKIWCESDLGKGTMFCFTLPNKSLKKKSPKKKTIPVEQFIPDQQPRLANVLIVDDLVSDMELIRIMMNRARIQCNLFQAKSVKEALGLLRRKKRENDRVDLVLLDINMPDMDGFEALELIRSDKNLKKTAIVMCTGSTYQDDIEKASQLGASGYLVKPLQRESLEEAIEHIPHLKLCETPDGFLIQRSF</sequence>
<dbReference type="Pfam" id="PF00072">
    <property type="entry name" value="Response_reg"/>
    <property type="match status" value="1"/>
</dbReference>
<evidence type="ECO:0000256" key="6">
    <source>
        <dbReference type="PROSITE-ProRule" id="PRU00169"/>
    </source>
</evidence>
<dbReference type="InterPro" id="IPR004358">
    <property type="entry name" value="Sig_transdc_His_kin-like_C"/>
</dbReference>
<keyword evidence="5" id="KW-0418">Kinase</keyword>
<feature type="modified residue" description="4-aspartylphosphate" evidence="6">
    <location>
        <position position="510"/>
    </location>
</feature>
<proteinExistence type="predicted"/>
<dbReference type="GO" id="GO:0000155">
    <property type="term" value="F:phosphorelay sensor kinase activity"/>
    <property type="evidence" value="ECO:0007669"/>
    <property type="project" value="InterPro"/>
</dbReference>